<keyword evidence="3" id="KW-1185">Reference proteome</keyword>
<feature type="transmembrane region" description="Helical" evidence="1">
    <location>
        <begin position="51"/>
        <end position="69"/>
    </location>
</feature>
<sequence>MGAIALFVISFIENDYPAYRQYFEFVHYFLMAFVVVFIRLFSKRKFSMRDLFLSYLIGLVMFGYSETLFNDIGNYNIVPALAFTVGFVFTMLIGNRMDKGYGTQG</sequence>
<dbReference type="EMBL" id="QGDT01000006">
    <property type="protein sequence ID" value="PWJ57696.1"/>
    <property type="molecule type" value="Genomic_DNA"/>
</dbReference>
<evidence type="ECO:0000313" key="2">
    <source>
        <dbReference type="EMBL" id="PWJ57696.1"/>
    </source>
</evidence>
<feature type="transmembrane region" description="Helical" evidence="1">
    <location>
        <begin position="75"/>
        <end position="94"/>
    </location>
</feature>
<keyword evidence="1" id="KW-0472">Membrane</keyword>
<protein>
    <submittedName>
        <fullName evidence="2">Uncharacterized protein</fullName>
    </submittedName>
</protein>
<name>A0A316AJ24_9BACT</name>
<organism evidence="2 3">
    <name type="scientific">Dyadobacter jejuensis</name>
    <dbReference type="NCBI Taxonomy" id="1082580"/>
    <lineage>
        <taxon>Bacteria</taxon>
        <taxon>Pseudomonadati</taxon>
        <taxon>Bacteroidota</taxon>
        <taxon>Cytophagia</taxon>
        <taxon>Cytophagales</taxon>
        <taxon>Spirosomataceae</taxon>
        <taxon>Dyadobacter</taxon>
    </lineage>
</organism>
<comment type="caution">
    <text evidence="2">The sequence shown here is derived from an EMBL/GenBank/DDBJ whole genome shotgun (WGS) entry which is preliminary data.</text>
</comment>
<dbReference type="AlphaFoldDB" id="A0A316AJ24"/>
<reference evidence="2 3" key="1">
    <citation type="submission" date="2018-03" db="EMBL/GenBank/DDBJ databases">
        <title>Genomic Encyclopedia of Archaeal and Bacterial Type Strains, Phase II (KMG-II): from individual species to whole genera.</title>
        <authorList>
            <person name="Goeker M."/>
        </authorList>
    </citation>
    <scope>NUCLEOTIDE SEQUENCE [LARGE SCALE GENOMIC DNA]</scope>
    <source>
        <strain evidence="2 3">DSM 100346</strain>
    </source>
</reference>
<keyword evidence="1" id="KW-1133">Transmembrane helix</keyword>
<proteinExistence type="predicted"/>
<gene>
    <name evidence="2" type="ORF">CLV98_106168</name>
</gene>
<keyword evidence="1" id="KW-0812">Transmembrane</keyword>
<dbReference type="Proteomes" id="UP000245880">
    <property type="component" value="Unassembled WGS sequence"/>
</dbReference>
<accession>A0A316AJ24</accession>
<dbReference type="RefSeq" id="WP_109674851.1">
    <property type="nucleotide sequence ID" value="NZ_QGDT01000006.1"/>
</dbReference>
<evidence type="ECO:0000313" key="3">
    <source>
        <dbReference type="Proteomes" id="UP000245880"/>
    </source>
</evidence>
<feature type="transmembrane region" description="Helical" evidence="1">
    <location>
        <begin position="25"/>
        <end position="42"/>
    </location>
</feature>
<evidence type="ECO:0000256" key="1">
    <source>
        <dbReference type="SAM" id="Phobius"/>
    </source>
</evidence>